<dbReference type="HOGENOM" id="CLU_107871_0_0_1"/>
<dbReference type="GeneTree" id="ENSGT00940000156861"/>
<evidence type="ECO:0000259" key="1">
    <source>
        <dbReference type="Pfam" id="PF23032"/>
    </source>
</evidence>
<name>S4RQS5_PETMA</name>
<evidence type="ECO:0000313" key="2">
    <source>
        <dbReference type="Ensembl" id="ENSPMAP00000007561.1"/>
    </source>
</evidence>
<dbReference type="OMA" id="TRINDCT"/>
<reference evidence="2" key="1">
    <citation type="submission" date="2025-08" db="UniProtKB">
        <authorList>
            <consortium name="Ensembl"/>
        </authorList>
    </citation>
    <scope>IDENTIFICATION</scope>
</reference>
<accession>S4RQS5</accession>
<dbReference type="InterPro" id="IPR039181">
    <property type="entry name" value="Elapor1/2"/>
</dbReference>
<dbReference type="PANTHER" id="PTHR22727:SF15">
    <property type="entry name" value="MRH DOMAIN-CONTAINING PROTEIN"/>
    <property type="match status" value="1"/>
</dbReference>
<sequence>ARTLNINASVIACGYIEQRSDYRYQYTECDVTGGRWRVAVPHSPGACTGLPEPIKGTECSFSCGPGEFLQMLQQSCERCRAGSYSLGDGVLFDEWDTVPPDFLNMAAMASVEDGPDTPVENCTSSGWTPNGDAIVSNQDECTASLVYAVNLKKPGELVFEYQYPDSGLFFEFFIIIAILCWRMWGGGYLHEVCNCFSYMQMFLELLIKYSVL</sequence>
<protein>
    <recommendedName>
        <fullName evidence="1">Elapor1-like galactose binding domain-containing protein</fullName>
    </recommendedName>
</protein>
<dbReference type="GO" id="GO:0016020">
    <property type="term" value="C:membrane"/>
    <property type="evidence" value="ECO:0007669"/>
    <property type="project" value="TreeGrafter"/>
</dbReference>
<dbReference type="Ensembl" id="ENSPMAT00000007595.1">
    <property type="protein sequence ID" value="ENSPMAP00000007561.1"/>
    <property type="gene ID" value="ENSPMAG00000006858.1"/>
</dbReference>
<organism evidence="2">
    <name type="scientific">Petromyzon marinus</name>
    <name type="common">Sea lamprey</name>
    <dbReference type="NCBI Taxonomy" id="7757"/>
    <lineage>
        <taxon>Eukaryota</taxon>
        <taxon>Metazoa</taxon>
        <taxon>Chordata</taxon>
        <taxon>Craniata</taxon>
        <taxon>Vertebrata</taxon>
        <taxon>Cyclostomata</taxon>
        <taxon>Hyperoartia</taxon>
        <taxon>Petromyzontiformes</taxon>
        <taxon>Petromyzontidae</taxon>
        <taxon>Petromyzon</taxon>
    </lineage>
</organism>
<dbReference type="STRING" id="7757.ENSPMAP00000007561"/>
<proteinExistence type="predicted"/>
<feature type="domain" description="Elapor1-like galactose binding" evidence="1">
    <location>
        <begin position="89"/>
        <end position="174"/>
    </location>
</feature>
<dbReference type="Pfam" id="PF23032">
    <property type="entry name" value="GBD_ELAPOR1-like_3rd"/>
    <property type="match status" value="1"/>
</dbReference>
<dbReference type="InterPro" id="IPR056609">
    <property type="entry name" value="Elapor1-like_3rd"/>
</dbReference>
<dbReference type="AlphaFoldDB" id="S4RQS5"/>
<dbReference type="PANTHER" id="PTHR22727">
    <property type="entry name" value="PROTEIN CBG13728"/>
    <property type="match status" value="1"/>
</dbReference>
<reference evidence="2" key="2">
    <citation type="submission" date="2025-09" db="UniProtKB">
        <authorList>
            <consortium name="Ensembl"/>
        </authorList>
    </citation>
    <scope>IDENTIFICATION</scope>
</reference>